<comment type="caution">
    <text evidence="1">The sequence shown here is derived from an EMBL/GenBank/DDBJ whole genome shotgun (WGS) entry which is preliminary data.</text>
</comment>
<dbReference type="EMBL" id="JBHTOG010000003">
    <property type="protein sequence ID" value="MFD1431245.1"/>
    <property type="molecule type" value="Genomic_DNA"/>
</dbReference>
<proteinExistence type="predicted"/>
<sequence length="79" mass="8814">MDELIWFGDTLMTHDPDTAGVYLLWKKHEHNHLHFAGFFDADTTGDELAAMIADINQQPLNPVQLAQCYAVQLTGATAK</sequence>
<keyword evidence="2" id="KW-1185">Reference proteome</keyword>
<evidence type="ECO:0000313" key="2">
    <source>
        <dbReference type="Proteomes" id="UP001597192"/>
    </source>
</evidence>
<evidence type="ECO:0000313" key="1">
    <source>
        <dbReference type="EMBL" id="MFD1431245.1"/>
    </source>
</evidence>
<reference evidence="2" key="1">
    <citation type="journal article" date="2019" name="Int. J. Syst. Evol. Microbiol.">
        <title>The Global Catalogue of Microorganisms (GCM) 10K type strain sequencing project: providing services to taxonomists for standard genome sequencing and annotation.</title>
        <authorList>
            <consortium name="The Broad Institute Genomics Platform"/>
            <consortium name="The Broad Institute Genome Sequencing Center for Infectious Disease"/>
            <person name="Wu L."/>
            <person name="Ma J."/>
        </authorList>
    </citation>
    <scope>NUCLEOTIDE SEQUENCE [LARGE SCALE GENOMIC DNA]</scope>
    <source>
        <strain evidence="2">CCM 8947</strain>
    </source>
</reference>
<gene>
    <name evidence="1" type="ORF">ACFQ47_00795</name>
</gene>
<accession>A0ABW4CK10</accession>
<name>A0ABW4CK10_9LACO</name>
<protein>
    <submittedName>
        <fullName evidence="1">Uncharacterized protein</fullName>
    </submittedName>
</protein>
<dbReference type="Proteomes" id="UP001597192">
    <property type="component" value="Unassembled WGS sequence"/>
</dbReference>
<organism evidence="1 2">
    <name type="scientific">Lacticaseibacillus yichunensis</name>
    <dbReference type="NCBI Taxonomy" id="2486015"/>
    <lineage>
        <taxon>Bacteria</taxon>
        <taxon>Bacillati</taxon>
        <taxon>Bacillota</taxon>
        <taxon>Bacilli</taxon>
        <taxon>Lactobacillales</taxon>
        <taxon>Lactobacillaceae</taxon>
        <taxon>Lacticaseibacillus</taxon>
    </lineage>
</organism>
<dbReference type="RefSeq" id="WP_125697276.1">
    <property type="nucleotide sequence ID" value="NZ_JBHTOG010000003.1"/>
</dbReference>